<evidence type="ECO:0000313" key="4">
    <source>
        <dbReference type="Proteomes" id="UP001187682"/>
    </source>
</evidence>
<protein>
    <submittedName>
        <fullName evidence="3">Uncharacterized protein</fullName>
    </submittedName>
</protein>
<keyword evidence="2" id="KW-0812">Transmembrane</keyword>
<dbReference type="Proteomes" id="UP001187682">
    <property type="component" value="Unassembled WGS sequence"/>
</dbReference>
<sequence>MATWLLIYPLVTLLLVGLAIYENVNAATLSLPIPPLLTILATLLPFVALANIIFHQHLVTPANVPARQRLLAITLQALQAILTTALATLFLSDVVPSAARNCLLSTTWQRLFSAHDSESVRRIQDALDCCGFNTVRDRAWPFPGQPTSRPCAEVYARTTPCAEPWRMALQRNAGLGFCVVLGVGVLQISALILPEIVNSLGGVLRRRTVAQSTGNDPERTRLLQGASEVVHDGDGDDSEYDDVDRNVLVSAINGRQNPAHEADQSQDDSWRGGWGV</sequence>
<keyword evidence="2" id="KW-1133">Transmembrane helix</keyword>
<dbReference type="EMBL" id="ONZQ02000012">
    <property type="protein sequence ID" value="SPO05161.1"/>
    <property type="molecule type" value="Genomic_DNA"/>
</dbReference>
<feature type="region of interest" description="Disordered" evidence="1">
    <location>
        <begin position="253"/>
        <end position="276"/>
    </location>
</feature>
<evidence type="ECO:0000256" key="1">
    <source>
        <dbReference type="SAM" id="MobiDB-lite"/>
    </source>
</evidence>
<gene>
    <name evidence="3" type="ORF">DNG_07847</name>
</gene>
<evidence type="ECO:0000313" key="3">
    <source>
        <dbReference type="EMBL" id="SPO05161.1"/>
    </source>
</evidence>
<feature type="transmembrane region" description="Helical" evidence="2">
    <location>
        <begin position="173"/>
        <end position="197"/>
    </location>
</feature>
<name>A0AAE8SXT3_9PEZI</name>
<accession>A0AAE8SXT3</accession>
<organism evidence="3 4">
    <name type="scientific">Cephalotrichum gorgonifer</name>
    <dbReference type="NCBI Taxonomy" id="2041049"/>
    <lineage>
        <taxon>Eukaryota</taxon>
        <taxon>Fungi</taxon>
        <taxon>Dikarya</taxon>
        <taxon>Ascomycota</taxon>
        <taxon>Pezizomycotina</taxon>
        <taxon>Sordariomycetes</taxon>
        <taxon>Hypocreomycetidae</taxon>
        <taxon>Microascales</taxon>
        <taxon>Microascaceae</taxon>
        <taxon>Cephalotrichum</taxon>
    </lineage>
</organism>
<comment type="caution">
    <text evidence="3">The sequence shown here is derived from an EMBL/GenBank/DDBJ whole genome shotgun (WGS) entry which is preliminary data.</text>
</comment>
<keyword evidence="4" id="KW-1185">Reference proteome</keyword>
<evidence type="ECO:0000256" key="2">
    <source>
        <dbReference type="SAM" id="Phobius"/>
    </source>
</evidence>
<dbReference type="AlphaFoldDB" id="A0AAE8SXT3"/>
<proteinExistence type="predicted"/>
<keyword evidence="2" id="KW-0472">Membrane</keyword>
<reference evidence="3" key="1">
    <citation type="submission" date="2018-03" db="EMBL/GenBank/DDBJ databases">
        <authorList>
            <person name="Guldener U."/>
        </authorList>
    </citation>
    <scope>NUCLEOTIDE SEQUENCE</scope>
</reference>
<feature type="transmembrane region" description="Helical" evidence="2">
    <location>
        <begin position="70"/>
        <end position="91"/>
    </location>
</feature>
<feature type="transmembrane region" description="Helical" evidence="2">
    <location>
        <begin position="36"/>
        <end position="58"/>
    </location>
</feature>